<feature type="coiled-coil region" evidence="1">
    <location>
        <begin position="531"/>
        <end position="599"/>
    </location>
</feature>
<reference evidence="3 4" key="1">
    <citation type="journal article" date="2013" name="J. Microbiol.">
        <title>Mucilaginibacter ginsenosidivorax sp. nov., with ginsenoside converting activity isolated from sediment.</title>
        <authorList>
            <person name="Kim J.K."/>
            <person name="Choi T.E."/>
            <person name="Liu Q.M."/>
            <person name="Park H.Y."/>
            <person name="Yi T.H."/>
            <person name="Yoon M.H."/>
            <person name="Kim S.C."/>
            <person name="Im W.T."/>
        </authorList>
    </citation>
    <scope>NUCLEOTIDE SEQUENCE [LARGE SCALE GENOMIC DNA]</scope>
    <source>
        <strain evidence="3 4">KHI28</strain>
    </source>
</reference>
<feature type="coiled-coil region" evidence="1">
    <location>
        <begin position="1"/>
        <end position="28"/>
    </location>
</feature>
<keyword evidence="4" id="KW-1185">Reference proteome</keyword>
<gene>
    <name evidence="3" type="ORF">FSB76_25035</name>
</gene>
<feature type="region of interest" description="Disordered" evidence="2">
    <location>
        <begin position="646"/>
        <end position="672"/>
    </location>
</feature>
<name>A0A5B8W7X1_9SPHI</name>
<keyword evidence="1" id="KW-0175">Coiled coil</keyword>
<dbReference type="AlphaFoldDB" id="A0A5B8W7X1"/>
<evidence type="ECO:0008006" key="5">
    <source>
        <dbReference type="Google" id="ProtNLM"/>
    </source>
</evidence>
<dbReference type="OrthoDB" id="780707at2"/>
<dbReference type="Proteomes" id="UP000321362">
    <property type="component" value="Chromosome"/>
</dbReference>
<evidence type="ECO:0000256" key="1">
    <source>
        <dbReference type="SAM" id="Coils"/>
    </source>
</evidence>
<evidence type="ECO:0000313" key="4">
    <source>
        <dbReference type="Proteomes" id="UP000321362"/>
    </source>
</evidence>
<evidence type="ECO:0000313" key="3">
    <source>
        <dbReference type="EMBL" id="QEC79056.1"/>
    </source>
</evidence>
<evidence type="ECO:0000256" key="2">
    <source>
        <dbReference type="SAM" id="MobiDB-lite"/>
    </source>
</evidence>
<protein>
    <recommendedName>
        <fullName evidence="5">Phage tail tape measure protein</fullName>
    </recommendedName>
</protein>
<accession>A0A5B8W7X1</accession>
<feature type="region of interest" description="Disordered" evidence="2">
    <location>
        <begin position="428"/>
        <end position="455"/>
    </location>
</feature>
<organism evidence="3 4">
    <name type="scientific">Mucilaginibacter ginsenosidivorax</name>
    <dbReference type="NCBI Taxonomy" id="862126"/>
    <lineage>
        <taxon>Bacteria</taxon>
        <taxon>Pseudomonadati</taxon>
        <taxon>Bacteroidota</taxon>
        <taxon>Sphingobacteriia</taxon>
        <taxon>Sphingobacteriales</taxon>
        <taxon>Sphingobacteriaceae</taxon>
        <taxon>Mucilaginibacter</taxon>
    </lineage>
</organism>
<proteinExistence type="predicted"/>
<dbReference type="RefSeq" id="WP_147058281.1">
    <property type="nucleotide sequence ID" value="NZ_CP042437.1"/>
</dbReference>
<feature type="compositionally biased region" description="Basic and acidic residues" evidence="2">
    <location>
        <begin position="646"/>
        <end position="663"/>
    </location>
</feature>
<feature type="coiled-coil region" evidence="1">
    <location>
        <begin position="300"/>
        <end position="348"/>
    </location>
</feature>
<sequence>MDDFKQQIQQTQASADALNVTLQNLYQKWGDLKKQQADFTEAGKTNTKYFDTITLLIDKYKGKIDDTNNSLTTFNTVLGQQERAFAAAQNRAEIWGKAWENAKTGVDKVTQSTETFGKILGKSADDFKPLTESLKTAVTVISPFKDAIVKANQAYTTYKESMASNNDRLEALKNVFPGLKKGVEEGAGGFRTFKVALAETGIGLILIVVAALIEKIQTVKPIMDVVNGAFASVSAVIKIATDTIFNLVTSFKDLGNFIAHPIDSIKKLGTTMADAAVDAYKLVQAQEKLKIDTSVQDAANDKIKDNMDLLKEQATNQKLTTAERKKALKDLQLAQAEYHNQNKALSNREMANNIEKVRIDKSLRADEIKGLKENGVAYAGELLKKGRIEQQQFDDIKKASDNQRKLRKEDLQQTKEYVDDLQKLKDEAAEKDKQRQDKQKAINDKLKSDKKSATERAKELNEAAITHQLQMTYDAYGNETLAAKDHYDKQLNELKELFKNKLIDQTLYNTASKNLQIEYHSNLGLIIKKYNDEDKAKTEQAEKELADIKIKGMAEGAEKQKKILEQQKDESTSQITKDNKEIAAQQQELQKQIDDAKKTNPQADVAELQTQLKAKQELFKLNGEKLTEIETQTQKEIAKIDQEAAQKEKLKKDQDNIDDDQSKVDNANSPSAKLAAQKKLIWDQAQYEIDAANGNSEEILKIETKRNNAIADLDKQSRKQRQDQEIQMAQQISAKAFSLISNSIKSSSEAKIQALESDKAKELSNTNLTKSQKAAIEAKYKKKENDEKVKAFKAEQKLQIAQALINGAVSVTKTLSTTGLPAAIPLIAADVAMTAIQIATIASQKPPKFARGGQFISDGRGALLPGYSRTDNTNAYLRSGEAVVVSEAMRNPWARNLVSAINVAHGGRDFSAPNPGNGYAIGGIFTDGGNANRYYNQPVNDVKELANTVAYQMINNFPPIYVDVKDVNNQQNILAQTVDRVNL</sequence>
<dbReference type="EMBL" id="CP042437">
    <property type="protein sequence ID" value="QEC79056.1"/>
    <property type="molecule type" value="Genomic_DNA"/>
</dbReference>
<dbReference type="KEGG" id="mgk:FSB76_25035"/>